<proteinExistence type="predicted"/>
<organism evidence="1 2">
    <name type="scientific">Rugamonas rubra</name>
    <dbReference type="NCBI Taxonomy" id="758825"/>
    <lineage>
        <taxon>Bacteria</taxon>
        <taxon>Pseudomonadati</taxon>
        <taxon>Pseudomonadota</taxon>
        <taxon>Betaproteobacteria</taxon>
        <taxon>Burkholderiales</taxon>
        <taxon>Oxalobacteraceae</taxon>
        <taxon>Telluria group</taxon>
        <taxon>Rugamonas</taxon>
    </lineage>
</organism>
<reference evidence="1 2" key="1">
    <citation type="submission" date="2016-10" db="EMBL/GenBank/DDBJ databases">
        <authorList>
            <person name="de Groot N.N."/>
        </authorList>
    </citation>
    <scope>NUCLEOTIDE SEQUENCE [LARGE SCALE GENOMIC DNA]</scope>
    <source>
        <strain evidence="1 2">ATCC 43154</strain>
    </source>
</reference>
<evidence type="ECO:0000313" key="1">
    <source>
        <dbReference type="EMBL" id="SFL45319.1"/>
    </source>
</evidence>
<keyword evidence="2" id="KW-1185">Reference proteome</keyword>
<dbReference type="RefSeq" id="WP_093382442.1">
    <property type="nucleotide sequence ID" value="NZ_FOTW01000004.1"/>
</dbReference>
<dbReference type="Proteomes" id="UP000199470">
    <property type="component" value="Unassembled WGS sequence"/>
</dbReference>
<evidence type="ECO:0008006" key="3">
    <source>
        <dbReference type="Google" id="ProtNLM"/>
    </source>
</evidence>
<name>A0A1I4HSZ5_9BURK</name>
<dbReference type="OrthoDB" id="8776962at2"/>
<sequence>MIVALTGTDGHQASDLAQQLAQLRASAGSKVLLLSRQHGPAQVDLRQPYDDVVIDMADHKYSEATLAAAGVIVVLIQPDELERQDHGALLGRIQHAQGANPQAQVLVAVGHTAQALTPHEVGCVLVFVAQIASARLVDTLVLGAGGAYRSRHGAPELAEHKREKSLGATELRHLYRQVFQPALSTVD</sequence>
<dbReference type="AlphaFoldDB" id="A0A1I4HSZ5"/>
<protein>
    <recommendedName>
        <fullName evidence="3">NAD(P)H-binding</fullName>
    </recommendedName>
</protein>
<dbReference type="EMBL" id="FOTW01000004">
    <property type="protein sequence ID" value="SFL45319.1"/>
    <property type="molecule type" value="Genomic_DNA"/>
</dbReference>
<evidence type="ECO:0000313" key="2">
    <source>
        <dbReference type="Proteomes" id="UP000199470"/>
    </source>
</evidence>
<gene>
    <name evidence="1" type="ORF">SAMN02982985_00214</name>
</gene>
<accession>A0A1I4HSZ5</accession>